<reference evidence="2 3" key="1">
    <citation type="submission" date="2015-09" db="EMBL/GenBank/DDBJ databases">
        <title>Draft genome sequence of Kouleothrix aurantiaca JCM 19913.</title>
        <authorList>
            <person name="Hemp J."/>
        </authorList>
    </citation>
    <scope>NUCLEOTIDE SEQUENCE [LARGE SCALE GENOMIC DNA]</scope>
    <source>
        <strain evidence="2 3">COM-B</strain>
    </source>
</reference>
<name>A0A0P9D5C8_9CHLR</name>
<dbReference type="Pfam" id="PF13358">
    <property type="entry name" value="DDE_3"/>
    <property type="match status" value="1"/>
</dbReference>
<dbReference type="InterPro" id="IPR047655">
    <property type="entry name" value="Transpos_IS630-like"/>
</dbReference>
<comment type="caution">
    <text evidence="2">The sequence shown here is derived from an EMBL/GenBank/DDBJ whole genome shotgun (WGS) entry which is preliminary data.</text>
</comment>
<dbReference type="InterPro" id="IPR038717">
    <property type="entry name" value="Tc1-like_DDE_dom"/>
</dbReference>
<dbReference type="Proteomes" id="UP000050509">
    <property type="component" value="Unassembled WGS sequence"/>
</dbReference>
<evidence type="ECO:0000313" key="2">
    <source>
        <dbReference type="EMBL" id="KPV54264.1"/>
    </source>
</evidence>
<dbReference type="PATRIC" id="fig|186479.3.peg.10512"/>
<dbReference type="AlphaFoldDB" id="A0A0P9D5C8"/>
<sequence>MNAAFLARLEQILALYALPYDPVYPVVCFDERPCFLIGDTLSPRPMRKGEIAKQHYEYEKLGSCALLAAIEPLTGRRFGHVHERRTKREFMEFCQALAAAYPEATKIRLVLDNLNTHNASSFYEHLSAEEAFALAGRFEFIYTPKSASWLNMIECEFSVISRQCLDRRIATIACLRSEVLALLEERSAKGIKIHWQFGIQAARSKLNSKYTRVNSANEKYRIS</sequence>
<accession>A0A0P9D5C8</accession>
<feature type="domain" description="Tc1-like transposase DDE" evidence="1">
    <location>
        <begin position="25"/>
        <end position="172"/>
    </location>
</feature>
<evidence type="ECO:0000259" key="1">
    <source>
        <dbReference type="Pfam" id="PF13358"/>
    </source>
</evidence>
<keyword evidence="3" id="KW-1185">Reference proteome</keyword>
<proteinExistence type="predicted"/>
<organism evidence="2 3">
    <name type="scientific">Kouleothrix aurantiaca</name>
    <dbReference type="NCBI Taxonomy" id="186479"/>
    <lineage>
        <taxon>Bacteria</taxon>
        <taxon>Bacillati</taxon>
        <taxon>Chloroflexota</taxon>
        <taxon>Chloroflexia</taxon>
        <taxon>Chloroflexales</taxon>
        <taxon>Roseiflexineae</taxon>
        <taxon>Roseiflexaceae</taxon>
        <taxon>Kouleothrix</taxon>
    </lineage>
</organism>
<gene>
    <name evidence="2" type="ORF">SE17_04850</name>
</gene>
<evidence type="ECO:0000313" key="3">
    <source>
        <dbReference type="Proteomes" id="UP000050509"/>
    </source>
</evidence>
<dbReference type="EMBL" id="LJCR01000086">
    <property type="protein sequence ID" value="KPV54264.1"/>
    <property type="molecule type" value="Genomic_DNA"/>
</dbReference>
<protein>
    <submittedName>
        <fullName evidence="2">Transposase</fullName>
    </submittedName>
</protein>
<dbReference type="NCBIfam" id="NF033545">
    <property type="entry name" value="transpos_IS630"/>
    <property type="match status" value="1"/>
</dbReference>